<feature type="transmembrane region" description="Helical" evidence="1">
    <location>
        <begin position="482"/>
        <end position="504"/>
    </location>
</feature>
<name>A0A4V0Z795_9FIRM</name>
<dbReference type="RefSeq" id="WP_029471022.1">
    <property type="nucleotide sequence ID" value="NZ_JAJBSJ010000001.1"/>
</dbReference>
<evidence type="ECO:0000313" key="4">
    <source>
        <dbReference type="EMBL" id="QBE96018.1"/>
    </source>
</evidence>
<feature type="transmembrane region" description="Helical" evidence="1">
    <location>
        <begin position="46"/>
        <end position="67"/>
    </location>
</feature>
<evidence type="ECO:0000256" key="1">
    <source>
        <dbReference type="SAM" id="Phobius"/>
    </source>
</evidence>
<sequence length="509" mass="56635">MESKKGENADMKESKGNISKKKINIKDIISNNKENRRKNRKNLKHGTYSLGVVAVFIAILVVVNLLIQELPSKFREIDLSTQKMYTIGDQTKKLLKNLDKDVTLYYIAQNGSESSDIEKLLERYEENSKHLKVEKKDPAVNPKFTSQYTTEGVNNNSIIVVCGDKSKVVDYNSMYETSVNYQTYTSEVTGFDGEGQLTSAINYVTSDNMPVMYTLEGHDESTMSDSLKDMIQKANIDIQSLNLLTMDAVPEDADCLFIFAPSKDISEDEANKIISYLENGGKALIVSNYTGEDMPNFASVLENYGVKTADGIILEADSNHYISQNPSYLLPNIESNDITSNLSSGSRYILMPLAQGIKTVDNYRDTLKIQNILTTSDSSYSKVNVENMQTMEKESGDIDGPFNVGVAISEDLDNDKQTQIVYYSSETLFNDNMNTMVSGANFELISASVNWMCSNEDGSTISIPSKSMDTTTLTIPAADASFWSIFVMAVVPAFLIILGGGIWMKRRKQ</sequence>
<evidence type="ECO:0000313" key="5">
    <source>
        <dbReference type="Proteomes" id="UP000289794"/>
    </source>
</evidence>
<keyword evidence="1" id="KW-0472">Membrane</keyword>
<evidence type="ECO:0000259" key="2">
    <source>
        <dbReference type="Pfam" id="PF09822"/>
    </source>
</evidence>
<dbReference type="Proteomes" id="UP000289794">
    <property type="component" value="Chromosome"/>
</dbReference>
<organism evidence="4 5">
    <name type="scientific">Blautia producta</name>
    <dbReference type="NCBI Taxonomy" id="33035"/>
    <lineage>
        <taxon>Bacteria</taxon>
        <taxon>Bacillati</taxon>
        <taxon>Bacillota</taxon>
        <taxon>Clostridia</taxon>
        <taxon>Lachnospirales</taxon>
        <taxon>Lachnospiraceae</taxon>
        <taxon>Blautia</taxon>
    </lineage>
</organism>
<dbReference type="InterPro" id="IPR019196">
    <property type="entry name" value="ABC_transp_unknown"/>
</dbReference>
<accession>A0A4V0Z795</accession>
<keyword evidence="1" id="KW-1133">Transmembrane helix</keyword>
<gene>
    <name evidence="4" type="ORF">PMF13cell1_01545</name>
</gene>
<dbReference type="KEGG" id="bpro:PMF13cell1_01545"/>
<evidence type="ECO:0000259" key="3">
    <source>
        <dbReference type="Pfam" id="PF23357"/>
    </source>
</evidence>
<dbReference type="EMBL" id="CP035945">
    <property type="protein sequence ID" value="QBE96018.1"/>
    <property type="molecule type" value="Genomic_DNA"/>
</dbReference>
<protein>
    <submittedName>
        <fullName evidence="4">Uncharacterized protein</fullName>
    </submittedName>
</protein>
<dbReference type="AlphaFoldDB" id="A0A4V0Z795"/>
<feature type="domain" description="ABC-type uncharacterised transport system" evidence="2">
    <location>
        <begin position="217"/>
        <end position="433"/>
    </location>
</feature>
<dbReference type="Pfam" id="PF23357">
    <property type="entry name" value="DUF7088"/>
    <property type="match status" value="1"/>
</dbReference>
<reference evidence="4 5" key="1">
    <citation type="submission" date="2019-01" db="EMBL/GenBank/DDBJ databases">
        <title>PMF-metabolizing Aryl O-demethylase.</title>
        <authorList>
            <person name="Kim M."/>
        </authorList>
    </citation>
    <scope>NUCLEOTIDE SEQUENCE [LARGE SCALE GENOMIC DNA]</scope>
    <source>
        <strain evidence="4 5">PMF1</strain>
    </source>
</reference>
<proteinExistence type="predicted"/>
<keyword evidence="1" id="KW-0812">Transmembrane</keyword>
<feature type="domain" description="DUF7088" evidence="3">
    <location>
        <begin position="82"/>
        <end position="166"/>
    </location>
</feature>
<dbReference type="Pfam" id="PF09822">
    <property type="entry name" value="ABC_transp_aux"/>
    <property type="match status" value="1"/>
</dbReference>
<dbReference type="InterPro" id="IPR055396">
    <property type="entry name" value="DUF7088"/>
</dbReference>